<feature type="compositionally biased region" description="Polar residues" evidence="1">
    <location>
        <begin position="8"/>
        <end position="22"/>
    </location>
</feature>
<dbReference type="AlphaFoldDB" id="A0A7J0DUL0"/>
<dbReference type="EMBL" id="BJWL01000404">
    <property type="protein sequence ID" value="GFS42818.1"/>
    <property type="molecule type" value="Genomic_DNA"/>
</dbReference>
<dbReference type="Proteomes" id="UP000585474">
    <property type="component" value="Unassembled WGS sequence"/>
</dbReference>
<feature type="region of interest" description="Disordered" evidence="1">
    <location>
        <begin position="133"/>
        <end position="158"/>
    </location>
</feature>
<proteinExistence type="predicted"/>
<protein>
    <submittedName>
        <fullName evidence="2">Uncharacterized protein</fullName>
    </submittedName>
</protein>
<evidence type="ECO:0000313" key="2">
    <source>
        <dbReference type="EMBL" id="GFS42818.1"/>
    </source>
</evidence>
<evidence type="ECO:0000256" key="1">
    <source>
        <dbReference type="SAM" id="MobiDB-lite"/>
    </source>
</evidence>
<feature type="region of interest" description="Disordered" evidence="1">
    <location>
        <begin position="69"/>
        <end position="118"/>
    </location>
</feature>
<comment type="caution">
    <text evidence="2">The sequence shown here is derived from an EMBL/GenBank/DDBJ whole genome shotgun (WGS) entry which is preliminary data.</text>
</comment>
<organism evidence="2 3">
    <name type="scientific">Actinidia rufa</name>
    <dbReference type="NCBI Taxonomy" id="165716"/>
    <lineage>
        <taxon>Eukaryota</taxon>
        <taxon>Viridiplantae</taxon>
        <taxon>Streptophyta</taxon>
        <taxon>Embryophyta</taxon>
        <taxon>Tracheophyta</taxon>
        <taxon>Spermatophyta</taxon>
        <taxon>Magnoliopsida</taxon>
        <taxon>eudicotyledons</taxon>
        <taxon>Gunneridae</taxon>
        <taxon>Pentapetalae</taxon>
        <taxon>asterids</taxon>
        <taxon>Ericales</taxon>
        <taxon>Actinidiaceae</taxon>
        <taxon>Actinidia</taxon>
    </lineage>
</organism>
<feature type="region of interest" description="Disordered" evidence="1">
    <location>
        <begin position="1"/>
        <end position="22"/>
    </location>
</feature>
<reference evidence="3" key="1">
    <citation type="submission" date="2019-07" db="EMBL/GenBank/DDBJ databases">
        <title>De Novo Assembly of kiwifruit Actinidia rufa.</title>
        <authorList>
            <person name="Sugita-Konishi S."/>
            <person name="Sato K."/>
            <person name="Mori E."/>
            <person name="Abe Y."/>
            <person name="Kisaki G."/>
            <person name="Hamano K."/>
            <person name="Suezawa K."/>
            <person name="Otani M."/>
            <person name="Fukuda T."/>
            <person name="Manabe T."/>
            <person name="Gomi K."/>
            <person name="Tabuchi M."/>
            <person name="Akimitsu K."/>
            <person name="Kataoka I."/>
        </authorList>
    </citation>
    <scope>NUCLEOTIDE SEQUENCE [LARGE SCALE GENOMIC DNA]</scope>
    <source>
        <strain evidence="3">cv. Fuchu</strain>
    </source>
</reference>
<accession>A0A7J0DUL0</accession>
<name>A0A7J0DUL0_9ERIC</name>
<gene>
    <name evidence="2" type="ORF">Acr_00g0081860</name>
</gene>
<feature type="compositionally biased region" description="Acidic residues" evidence="1">
    <location>
        <begin position="90"/>
        <end position="117"/>
    </location>
</feature>
<sequence length="331" mass="37807">MSPPCCDTNRTTATPPSPSSQAQLIALPPLQIGEPSYLAQRTKFSNFGNRTISKWINAGDVDFDREEEEWEVGSNSSSLGSTFWERDEVALTEEEEKEKEEEEEENEGDGEEEEEEEKLLRMIRVKPGVLQEKEQAALPTAEFESSHHGTDVSLVTSSPSAQVFSPELSIRELGRRVTHDDTSQDFKTCLAMVQSMMLPRDVAKLQKEDKVMGCPPEIGGKISAREEALEQFKEGLKETTVLDGELKRKEEELTAFTEELNKKDGEIAVLRQVPPGPVYHRVNYRSWNWTDDFYVMMQPRLKLMKNIFQLLQSRWARKAILLNNVKYFNNE</sequence>
<evidence type="ECO:0000313" key="3">
    <source>
        <dbReference type="Proteomes" id="UP000585474"/>
    </source>
</evidence>
<keyword evidence="3" id="KW-1185">Reference proteome</keyword>